<protein>
    <submittedName>
        <fullName evidence="1">Uncharacterized protein</fullName>
    </submittedName>
</protein>
<dbReference type="Proteomes" id="UP000035955">
    <property type="component" value="Unassembled WGS sequence"/>
</dbReference>
<keyword evidence="2" id="KW-1185">Reference proteome</keyword>
<dbReference type="PATRIC" id="fig|298794.3.peg.2555"/>
<dbReference type="EMBL" id="LABY01000184">
    <property type="protein sequence ID" value="KMO31964.1"/>
    <property type="molecule type" value="Genomic_DNA"/>
</dbReference>
<dbReference type="AlphaFoldDB" id="A0A0J6SE65"/>
<sequence>MAARLRQSGPRDASLVWDNAGGETEFGIRGLVGVGIEERRWACASVAAYQPSQLSSSVSRVHVEA</sequence>
<comment type="caution">
    <text evidence="1">The sequence shown here is derived from an EMBL/GenBank/DDBJ whole genome shotgun (WGS) entry which is preliminary data.</text>
</comment>
<organism evidence="1 2">
    <name type="scientific">Methylobacterium variabile</name>
    <dbReference type="NCBI Taxonomy" id="298794"/>
    <lineage>
        <taxon>Bacteria</taxon>
        <taxon>Pseudomonadati</taxon>
        <taxon>Pseudomonadota</taxon>
        <taxon>Alphaproteobacteria</taxon>
        <taxon>Hyphomicrobiales</taxon>
        <taxon>Methylobacteriaceae</taxon>
        <taxon>Methylobacterium</taxon>
    </lineage>
</organism>
<gene>
    <name evidence="1" type="ORF">VQ02_24915</name>
</gene>
<evidence type="ECO:0000313" key="2">
    <source>
        <dbReference type="Proteomes" id="UP000035955"/>
    </source>
</evidence>
<reference evidence="1 2" key="1">
    <citation type="submission" date="2015-03" db="EMBL/GenBank/DDBJ databases">
        <title>Genome sequencing of Methylobacterium variabile DSM 16961.</title>
        <authorList>
            <person name="Chaudhry V."/>
            <person name="Patil P.B."/>
        </authorList>
    </citation>
    <scope>NUCLEOTIDE SEQUENCE [LARGE SCALE GENOMIC DNA]</scope>
    <source>
        <strain evidence="1 2">DSM 16961</strain>
    </source>
</reference>
<proteinExistence type="predicted"/>
<name>A0A0J6SE65_9HYPH</name>
<accession>A0A0J6SE65</accession>
<evidence type="ECO:0000313" key="1">
    <source>
        <dbReference type="EMBL" id="KMO31964.1"/>
    </source>
</evidence>